<name>A0ABR4XB55_9ACTN</name>
<protein>
    <recommendedName>
        <fullName evidence="3">Secreted protein</fullName>
    </recommendedName>
</protein>
<proteinExistence type="predicted"/>
<dbReference type="EMBL" id="JPMV01000001">
    <property type="protein sequence ID" value="KGI83193.1"/>
    <property type="molecule type" value="Genomic_DNA"/>
</dbReference>
<evidence type="ECO:0000313" key="2">
    <source>
        <dbReference type="Proteomes" id="UP000029737"/>
    </source>
</evidence>
<accession>A0ABR4XB55</accession>
<evidence type="ECO:0000313" key="1">
    <source>
        <dbReference type="EMBL" id="KGI83193.1"/>
    </source>
</evidence>
<comment type="caution">
    <text evidence="1">The sequence shown here is derived from an EMBL/GenBank/DDBJ whole genome shotgun (WGS) entry which is preliminary data.</text>
</comment>
<organism evidence="1 2">
    <name type="scientific">Actinopolyspora erythraea</name>
    <dbReference type="NCBI Taxonomy" id="414996"/>
    <lineage>
        <taxon>Bacteria</taxon>
        <taxon>Bacillati</taxon>
        <taxon>Actinomycetota</taxon>
        <taxon>Actinomycetes</taxon>
        <taxon>Actinopolysporales</taxon>
        <taxon>Actinopolysporaceae</taxon>
        <taxon>Actinopolyspora</taxon>
    </lineage>
</organism>
<sequence>MNPVQHVTRRSCRCVLIAFVLAGWPGVRLEVSVRGRQRFAVRALYRFFECVDSVCPVPGGPLFNFDFRGQFNS</sequence>
<evidence type="ECO:0008006" key="3">
    <source>
        <dbReference type="Google" id="ProtNLM"/>
    </source>
</evidence>
<dbReference type="Proteomes" id="UP000029737">
    <property type="component" value="Unassembled WGS sequence"/>
</dbReference>
<reference evidence="1 2" key="1">
    <citation type="journal article" date="2014" name="PLoS ONE">
        <title>Identification and Characterization of a New Erythromycin Biosynthetic Gene Cluster in Actinopolyspora erythraea YIM90600, a Novel Erythronolide-Producing Halophilic Actinomycete Isolated from Salt Field.</title>
        <authorList>
            <person name="Chen D."/>
            <person name="Feng J."/>
            <person name="Huang L."/>
            <person name="Zhang Q."/>
            <person name="Wu J."/>
            <person name="Zhu X."/>
            <person name="Duan Y."/>
            <person name="Xu Z."/>
        </authorList>
    </citation>
    <scope>NUCLEOTIDE SEQUENCE [LARGE SCALE GENOMIC DNA]</scope>
    <source>
        <strain evidence="1 2">YIM90600</strain>
    </source>
</reference>
<keyword evidence="2" id="KW-1185">Reference proteome</keyword>
<gene>
    <name evidence="1" type="ORF">IL38_00780</name>
</gene>